<keyword evidence="2" id="KW-0732">Signal</keyword>
<proteinExistence type="predicted"/>
<keyword evidence="1" id="KW-1133">Transmembrane helix</keyword>
<feature type="signal peptide" evidence="2">
    <location>
        <begin position="1"/>
        <end position="21"/>
    </location>
</feature>
<comment type="caution">
    <text evidence="4">The sequence shown here is derived from an EMBL/GenBank/DDBJ whole genome shotgun (WGS) entry which is preliminary data.</text>
</comment>
<organism evidence="4 5">
    <name type="scientific">Gryllus longicercus</name>
    <dbReference type="NCBI Taxonomy" id="2509291"/>
    <lineage>
        <taxon>Eukaryota</taxon>
        <taxon>Metazoa</taxon>
        <taxon>Ecdysozoa</taxon>
        <taxon>Arthropoda</taxon>
        <taxon>Hexapoda</taxon>
        <taxon>Insecta</taxon>
        <taxon>Pterygota</taxon>
        <taxon>Neoptera</taxon>
        <taxon>Polyneoptera</taxon>
        <taxon>Orthoptera</taxon>
        <taxon>Ensifera</taxon>
        <taxon>Gryllidea</taxon>
        <taxon>Grylloidea</taxon>
        <taxon>Gryllidae</taxon>
        <taxon>Gryllinae</taxon>
        <taxon>Gryllus</taxon>
    </lineage>
</organism>
<dbReference type="Proteomes" id="UP001378592">
    <property type="component" value="Unassembled WGS sequence"/>
</dbReference>
<evidence type="ECO:0000313" key="5">
    <source>
        <dbReference type="Proteomes" id="UP001378592"/>
    </source>
</evidence>
<accession>A0AAN9VM82</accession>
<dbReference type="Pfam" id="PF07898">
    <property type="entry name" value="DUF1676"/>
    <property type="match status" value="1"/>
</dbReference>
<feature type="chain" id="PRO_5044711355" description="Osiris 7" evidence="2">
    <location>
        <begin position="22"/>
        <end position="326"/>
    </location>
</feature>
<name>A0AAN9VM82_9ORTH</name>
<dbReference type="PANTHER" id="PTHR21879">
    <property type="entry name" value="FI03362P-RELATED-RELATED"/>
    <property type="match status" value="1"/>
</dbReference>
<evidence type="ECO:0008006" key="6">
    <source>
        <dbReference type="Google" id="ProtNLM"/>
    </source>
</evidence>
<dbReference type="InterPro" id="IPR012464">
    <property type="entry name" value="DUF1676"/>
</dbReference>
<protein>
    <recommendedName>
        <fullName evidence="6">Osiris 7</fullName>
    </recommendedName>
</protein>
<evidence type="ECO:0000256" key="1">
    <source>
        <dbReference type="SAM" id="Phobius"/>
    </source>
</evidence>
<evidence type="ECO:0000313" key="3">
    <source>
        <dbReference type="EMBL" id="KAK7789741.1"/>
    </source>
</evidence>
<feature type="transmembrane region" description="Helical" evidence="1">
    <location>
        <begin position="220"/>
        <end position="246"/>
    </location>
</feature>
<reference evidence="4 5" key="1">
    <citation type="submission" date="2024-03" db="EMBL/GenBank/DDBJ databases">
        <title>The genome assembly and annotation of the cricket Gryllus longicercus Weissman &amp; Gray.</title>
        <authorList>
            <person name="Szrajer S."/>
            <person name="Gray D."/>
            <person name="Ylla G."/>
        </authorList>
    </citation>
    <scope>NUCLEOTIDE SEQUENCE [LARGE SCALE GENOMIC DNA]</scope>
    <source>
        <strain evidence="4">DAG 2021-001</strain>
        <tissue evidence="4">Whole body minus gut</tissue>
    </source>
</reference>
<dbReference type="EMBL" id="JAZDUA010000712">
    <property type="protein sequence ID" value="KAK7789741.1"/>
    <property type="molecule type" value="Genomic_DNA"/>
</dbReference>
<evidence type="ECO:0000313" key="4">
    <source>
        <dbReference type="EMBL" id="KAK7865361.1"/>
    </source>
</evidence>
<dbReference type="EMBL" id="JAZDUA010000178">
    <property type="protein sequence ID" value="KAK7865361.1"/>
    <property type="molecule type" value="Genomic_DNA"/>
</dbReference>
<keyword evidence="5" id="KW-1185">Reference proteome</keyword>
<keyword evidence="1" id="KW-0472">Membrane</keyword>
<keyword evidence="1" id="KW-0812">Transmembrane</keyword>
<dbReference type="AlphaFoldDB" id="A0AAN9VM82"/>
<sequence>MAARTWSLLSLLAVGLAVAVALPAAAVPGAAPAVASVAAAAPGEHREARGLAHSRNSIQGGDDLMDAIYNECLRKNSVSCVKYKLFSFVDKVLSTKDSFSLTEGVTVVKTPGAADAKVGGAPRGLGDDDSVEGALASRLEQFLETHTLKIDLSGKDVLNSVTSVGRALGDVADGLGLTEEEDDAAGAVGEEGRGKKKKASKILMPLLLALKLKAAALIPLALGAIALIAGKALLIGKIALLLAAIIGLKKLLSQQKTVTYEIVAHPHHTSSHGGGHDAYSAIGGGGGGDIGGGYGSSGAGGHGGWGRALDAQQLAYRGYPQAQPQQ</sequence>
<gene>
    <name evidence="4" type="ORF">R5R35_001851</name>
    <name evidence="3" type="ORF">R5R35_010990</name>
</gene>
<dbReference type="PANTHER" id="PTHR21879:SF22">
    <property type="entry name" value="FI03362P-RELATED"/>
    <property type="match status" value="1"/>
</dbReference>
<dbReference type="GO" id="GO:0016020">
    <property type="term" value="C:membrane"/>
    <property type="evidence" value="ECO:0007669"/>
    <property type="project" value="TreeGrafter"/>
</dbReference>
<evidence type="ECO:0000256" key="2">
    <source>
        <dbReference type="SAM" id="SignalP"/>
    </source>
</evidence>